<gene>
    <name evidence="2" type="ORF">NS365_09270</name>
</gene>
<evidence type="ECO:0000313" key="2">
    <source>
        <dbReference type="EMBL" id="KTR05974.1"/>
    </source>
</evidence>
<reference evidence="2 3" key="1">
    <citation type="journal article" date="2016" name="Front. Microbiol.">
        <title>Genomic Resource of Rice Seed Associated Bacteria.</title>
        <authorList>
            <person name="Midha S."/>
            <person name="Bansal K."/>
            <person name="Sharma S."/>
            <person name="Kumar N."/>
            <person name="Patil P.P."/>
            <person name="Chaudhry V."/>
            <person name="Patil P.B."/>
        </authorList>
    </citation>
    <scope>NUCLEOTIDE SEQUENCE [LARGE SCALE GENOMIC DNA]</scope>
    <source>
        <strain evidence="2 3">NS365</strain>
    </source>
</reference>
<feature type="signal peptide" evidence="1">
    <location>
        <begin position="1"/>
        <end position="29"/>
    </location>
</feature>
<evidence type="ECO:0000313" key="3">
    <source>
        <dbReference type="Proteomes" id="UP000078529"/>
    </source>
</evidence>
<keyword evidence="3" id="KW-1185">Reference proteome</keyword>
<protein>
    <recommendedName>
        <fullName evidence="4">Lipoprotein</fullName>
    </recommendedName>
</protein>
<proteinExistence type="predicted"/>
<feature type="chain" id="PRO_5008042123" description="Lipoprotein" evidence="1">
    <location>
        <begin position="30"/>
        <end position="119"/>
    </location>
</feature>
<evidence type="ECO:0008006" key="4">
    <source>
        <dbReference type="Google" id="ProtNLM"/>
    </source>
</evidence>
<dbReference type="PATRIC" id="fig|401562.4.peg.1613"/>
<comment type="caution">
    <text evidence="2">The sequence shown here is derived from an EMBL/GenBank/DDBJ whole genome shotgun (WGS) entry which is preliminary data.</text>
</comment>
<name>A0A175RSG9_9HYPH</name>
<accession>A0A175RSG9</accession>
<organism evidence="2 3">
    <name type="scientific">Aureimonas ureilytica</name>
    <dbReference type="NCBI Taxonomy" id="401562"/>
    <lineage>
        <taxon>Bacteria</taxon>
        <taxon>Pseudomonadati</taxon>
        <taxon>Pseudomonadota</taxon>
        <taxon>Alphaproteobacteria</taxon>
        <taxon>Hyphomicrobiales</taxon>
        <taxon>Aurantimonadaceae</taxon>
        <taxon>Aureimonas</taxon>
    </lineage>
</organism>
<dbReference type="Proteomes" id="UP000078529">
    <property type="component" value="Unassembled WGS sequence"/>
</dbReference>
<keyword evidence="1" id="KW-0732">Signal</keyword>
<dbReference type="RefSeq" id="WP_058599997.1">
    <property type="nucleotide sequence ID" value="NZ_LDQA01000021.1"/>
</dbReference>
<dbReference type="EMBL" id="LDQA01000021">
    <property type="protein sequence ID" value="KTR05974.1"/>
    <property type="molecule type" value="Genomic_DNA"/>
</dbReference>
<dbReference type="AlphaFoldDB" id="A0A175RSG9"/>
<sequence length="119" mass="12752">MMRFRLVLPIMATCSLLLLGGCVTSTSYDATAEAMGHSPELLADRIADCTKRTAATPGGLNELRQEAKLPVGTSDATVAETVCRRSMTAIAKGRMTYDDLLSAFNGTPKPIVYKVIQGR</sequence>
<evidence type="ECO:0000256" key="1">
    <source>
        <dbReference type="SAM" id="SignalP"/>
    </source>
</evidence>
<dbReference type="PROSITE" id="PS51257">
    <property type="entry name" value="PROKAR_LIPOPROTEIN"/>
    <property type="match status" value="1"/>
</dbReference>